<evidence type="ECO:0000313" key="3">
    <source>
        <dbReference type="Proteomes" id="UP000547879"/>
    </source>
</evidence>
<protein>
    <submittedName>
        <fullName evidence="2">Glycosyltransferase involved in cell wall biosynthesis</fullName>
    </submittedName>
</protein>
<reference evidence="2 3" key="1">
    <citation type="submission" date="2020-08" db="EMBL/GenBank/DDBJ databases">
        <title>Genomic Encyclopedia of Type Strains, Phase IV (KMG-IV): sequencing the most valuable type-strain genomes for metagenomic binning, comparative biology and taxonomic classification.</title>
        <authorList>
            <person name="Goeker M."/>
        </authorList>
    </citation>
    <scope>NUCLEOTIDE SEQUENCE [LARGE SCALE GENOMIC DNA]</scope>
    <source>
        <strain evidence="2 3">DSM 100734</strain>
    </source>
</reference>
<dbReference type="Pfam" id="PF00534">
    <property type="entry name" value="Glycos_transf_1"/>
    <property type="match status" value="1"/>
</dbReference>
<accession>A0A7W9Y8W1</accession>
<dbReference type="PANTHER" id="PTHR12526">
    <property type="entry name" value="GLYCOSYLTRANSFERASE"/>
    <property type="match status" value="1"/>
</dbReference>
<keyword evidence="3" id="KW-1185">Reference proteome</keyword>
<sequence>MSHADRKTDAPHLVFAIPGDIEIRSGGYGYDRRVIEELRKLGWRVDHVRLPDGFPAPSRNELETAARQFACLPDESLVLVDGLAFGAMPEIARQEAIRLKLIALVHHPLALETGISERQAQNLRKSEATALVSTRGIIVTSPETARTLISDFRVRPDAICVAIPGTEPASPARGGIDGEPPLILAVGSLTQRKDHATLVAALARLRDRPWHCRIVGSDSMDPVSASALRRQITDHGLDDRIAVTGALDDVDAEYDRADIFALASRYEGFGMVFAEAMSRGLPIVGCRGGAVPDVVPDSAGILLEPGDVIGFSEALATLLDDRQARRNYAAGSLVAGRKLPDWRAGTKVLADFLKGIR</sequence>
<gene>
    <name evidence="2" type="ORF">HNQ72_003970</name>
</gene>
<comment type="caution">
    <text evidence="2">The sequence shown here is derived from an EMBL/GenBank/DDBJ whole genome shotgun (WGS) entry which is preliminary data.</text>
</comment>
<feature type="domain" description="Glycosyl transferase family 1" evidence="1">
    <location>
        <begin position="171"/>
        <end position="329"/>
    </location>
</feature>
<dbReference type="CDD" id="cd03801">
    <property type="entry name" value="GT4_PimA-like"/>
    <property type="match status" value="1"/>
</dbReference>
<keyword evidence="2" id="KW-0808">Transferase</keyword>
<evidence type="ECO:0000313" key="2">
    <source>
        <dbReference type="EMBL" id="MBB6164129.1"/>
    </source>
</evidence>
<name>A0A7W9Y8W1_9HYPH</name>
<dbReference type="EMBL" id="JACHEG010000004">
    <property type="protein sequence ID" value="MBB6164129.1"/>
    <property type="molecule type" value="Genomic_DNA"/>
</dbReference>
<dbReference type="RefSeq" id="WP_183994399.1">
    <property type="nucleotide sequence ID" value="NZ_BMHW01000004.1"/>
</dbReference>
<dbReference type="InterPro" id="IPR001296">
    <property type="entry name" value="Glyco_trans_1"/>
</dbReference>
<dbReference type="Proteomes" id="UP000547879">
    <property type="component" value="Unassembled WGS sequence"/>
</dbReference>
<organism evidence="2 3">
    <name type="scientific">Rhizobium wenxiniae</name>
    <dbReference type="NCBI Taxonomy" id="1737357"/>
    <lineage>
        <taxon>Bacteria</taxon>
        <taxon>Pseudomonadati</taxon>
        <taxon>Pseudomonadota</taxon>
        <taxon>Alphaproteobacteria</taxon>
        <taxon>Hyphomicrobiales</taxon>
        <taxon>Rhizobiaceae</taxon>
        <taxon>Rhizobium/Agrobacterium group</taxon>
        <taxon>Rhizobium</taxon>
    </lineage>
</organism>
<dbReference type="GO" id="GO:0016740">
    <property type="term" value="F:transferase activity"/>
    <property type="evidence" value="ECO:0007669"/>
    <property type="project" value="UniProtKB-KW"/>
</dbReference>
<proteinExistence type="predicted"/>
<evidence type="ECO:0000259" key="1">
    <source>
        <dbReference type="Pfam" id="PF00534"/>
    </source>
</evidence>
<dbReference type="SUPFAM" id="SSF53756">
    <property type="entry name" value="UDP-Glycosyltransferase/glycogen phosphorylase"/>
    <property type="match status" value="1"/>
</dbReference>
<dbReference type="Gene3D" id="3.40.50.2000">
    <property type="entry name" value="Glycogen Phosphorylase B"/>
    <property type="match status" value="2"/>
</dbReference>
<dbReference type="AlphaFoldDB" id="A0A7W9Y8W1"/>